<keyword evidence="9" id="KW-0408">Iron</keyword>
<evidence type="ECO:0000256" key="1">
    <source>
        <dbReference type="ARBA" id="ARBA00001954"/>
    </source>
</evidence>
<dbReference type="SMART" id="SM00849">
    <property type="entry name" value="Lactamase_B"/>
    <property type="match status" value="1"/>
</dbReference>
<dbReference type="AlphaFoldDB" id="A0AAD9NNV2"/>
<dbReference type="PANTHER" id="PTHR43084">
    <property type="entry name" value="PERSULFIDE DIOXYGENASE ETHE1"/>
    <property type="match status" value="1"/>
</dbReference>
<dbReference type="InterPro" id="IPR044528">
    <property type="entry name" value="POD-like_MBL-fold"/>
</dbReference>
<accession>A0AAD9NNV2</accession>
<proteinExistence type="inferred from homology"/>
<evidence type="ECO:0000256" key="9">
    <source>
        <dbReference type="ARBA" id="ARBA00023004"/>
    </source>
</evidence>
<reference evidence="17" key="1">
    <citation type="journal article" date="2023" name="Mol. Biol. Evol.">
        <title>Third-Generation Sequencing Reveals the Adaptive Role of the Epigenome in Three Deep-Sea Polychaetes.</title>
        <authorList>
            <person name="Perez M."/>
            <person name="Aroh O."/>
            <person name="Sun Y."/>
            <person name="Lan Y."/>
            <person name="Juniper S.K."/>
            <person name="Young C.R."/>
            <person name="Angers B."/>
            <person name="Qian P.Y."/>
        </authorList>
    </citation>
    <scope>NUCLEOTIDE SEQUENCE</scope>
    <source>
        <strain evidence="17">R07B-5</strain>
    </source>
</reference>
<dbReference type="Gene3D" id="3.60.15.10">
    <property type="entry name" value="Ribonuclease Z/Hydroxyacylglutathione hydrolase-like"/>
    <property type="match status" value="1"/>
</dbReference>
<evidence type="ECO:0000313" key="18">
    <source>
        <dbReference type="Proteomes" id="UP001209878"/>
    </source>
</evidence>
<gene>
    <name evidence="17" type="ORF">NP493_743g01055</name>
</gene>
<dbReference type="GO" id="GO:0046872">
    <property type="term" value="F:metal ion binding"/>
    <property type="evidence" value="ECO:0007669"/>
    <property type="project" value="UniProtKB-KW"/>
</dbReference>
<dbReference type="SUPFAM" id="SSF56281">
    <property type="entry name" value="Metallo-hydrolase/oxidoreductase"/>
    <property type="match status" value="1"/>
</dbReference>
<dbReference type="GO" id="GO:0070813">
    <property type="term" value="P:hydrogen sulfide metabolic process"/>
    <property type="evidence" value="ECO:0007669"/>
    <property type="project" value="TreeGrafter"/>
</dbReference>
<dbReference type="GO" id="GO:0005739">
    <property type="term" value="C:mitochondrion"/>
    <property type="evidence" value="ECO:0007669"/>
    <property type="project" value="UniProtKB-SubCell"/>
</dbReference>
<evidence type="ECO:0000256" key="6">
    <source>
        <dbReference type="ARBA" id="ARBA00022964"/>
    </source>
</evidence>
<keyword evidence="4" id="KW-0479">Metal-binding</keyword>
<evidence type="ECO:0000256" key="5">
    <source>
        <dbReference type="ARBA" id="ARBA00022946"/>
    </source>
</evidence>
<evidence type="ECO:0000256" key="10">
    <source>
        <dbReference type="ARBA" id="ARBA00023128"/>
    </source>
</evidence>
<comment type="subunit">
    <text evidence="12">Homodimer. Monomer. Interacts with TST. May interact with RELA.</text>
</comment>
<evidence type="ECO:0000256" key="3">
    <source>
        <dbReference type="ARBA" id="ARBA00006759"/>
    </source>
</evidence>
<keyword evidence="10" id="KW-0496">Mitochondrion</keyword>
<evidence type="ECO:0000256" key="7">
    <source>
        <dbReference type="ARBA" id="ARBA00022990"/>
    </source>
</evidence>
<protein>
    <recommendedName>
        <fullName evidence="14">Persulfide dioxygenase ETHE1, mitochondrial</fullName>
        <ecNumber evidence="13">1.13.11.18</ecNumber>
    </recommendedName>
    <alternativeName>
        <fullName evidence="15">Sulfur dioxygenase ETHE1</fullName>
    </alternativeName>
</protein>
<dbReference type="InterPro" id="IPR051682">
    <property type="entry name" value="Mito_Persulfide_Diox"/>
</dbReference>
<dbReference type="GO" id="GO:0006749">
    <property type="term" value="P:glutathione metabolic process"/>
    <property type="evidence" value="ECO:0007669"/>
    <property type="project" value="InterPro"/>
</dbReference>
<keyword evidence="8" id="KW-0560">Oxidoreductase</keyword>
<comment type="similarity">
    <text evidence="3">Belongs to the metallo-beta-lactamase superfamily. Glyoxalase II family.</text>
</comment>
<evidence type="ECO:0000256" key="12">
    <source>
        <dbReference type="ARBA" id="ARBA00065219"/>
    </source>
</evidence>
<evidence type="ECO:0000256" key="4">
    <source>
        <dbReference type="ARBA" id="ARBA00022723"/>
    </source>
</evidence>
<comment type="catalytic activity">
    <reaction evidence="11">
        <text>S-sulfanylglutathione + O2 + H2O = sulfite + glutathione + 2 H(+)</text>
        <dbReference type="Rhea" id="RHEA:12981"/>
        <dbReference type="ChEBI" id="CHEBI:15377"/>
        <dbReference type="ChEBI" id="CHEBI:15378"/>
        <dbReference type="ChEBI" id="CHEBI:15379"/>
        <dbReference type="ChEBI" id="CHEBI:17359"/>
        <dbReference type="ChEBI" id="CHEBI:57925"/>
        <dbReference type="ChEBI" id="CHEBI:58905"/>
        <dbReference type="EC" id="1.13.11.18"/>
    </reaction>
</comment>
<evidence type="ECO:0000256" key="14">
    <source>
        <dbReference type="ARBA" id="ARBA00067300"/>
    </source>
</evidence>
<dbReference type="PANTHER" id="PTHR43084:SF1">
    <property type="entry name" value="PERSULFIDE DIOXYGENASE ETHE1, MITOCHONDRIAL"/>
    <property type="match status" value="1"/>
</dbReference>
<comment type="cofactor">
    <cofactor evidence="1">
        <name>Fe(2+)</name>
        <dbReference type="ChEBI" id="CHEBI:29033"/>
    </cofactor>
</comment>
<comment type="subcellular location">
    <subcellularLocation>
        <location evidence="2">Mitochondrion</location>
    </subcellularLocation>
</comment>
<dbReference type="Pfam" id="PF00753">
    <property type="entry name" value="Lactamase_B"/>
    <property type="match status" value="1"/>
</dbReference>
<keyword evidence="6" id="KW-0223">Dioxygenase</keyword>
<dbReference type="EC" id="1.13.11.18" evidence="13"/>
<evidence type="ECO:0000256" key="13">
    <source>
        <dbReference type="ARBA" id="ARBA00066686"/>
    </source>
</evidence>
<evidence type="ECO:0000256" key="2">
    <source>
        <dbReference type="ARBA" id="ARBA00004173"/>
    </source>
</evidence>
<dbReference type="InterPro" id="IPR001279">
    <property type="entry name" value="Metallo-B-lactamas"/>
</dbReference>
<dbReference type="FunFam" id="3.60.15.10:FF:000013">
    <property type="entry name" value="Persulfide dioxygenase ETHE1, mitochondrial"/>
    <property type="match status" value="1"/>
</dbReference>
<feature type="domain" description="Metallo-beta-lactamase" evidence="16">
    <location>
        <begin position="93"/>
        <end position="254"/>
    </location>
</feature>
<dbReference type="EMBL" id="JAODUO010000743">
    <property type="protein sequence ID" value="KAK2175211.1"/>
    <property type="molecule type" value="Genomic_DNA"/>
</dbReference>
<name>A0AAD9NNV2_RIDPI</name>
<evidence type="ECO:0000256" key="8">
    <source>
        <dbReference type="ARBA" id="ARBA00023002"/>
    </source>
</evidence>
<dbReference type="GO" id="GO:0050313">
    <property type="term" value="F:sulfur dioxygenase activity"/>
    <property type="evidence" value="ECO:0007669"/>
    <property type="project" value="UniProtKB-EC"/>
</dbReference>
<evidence type="ECO:0000259" key="16">
    <source>
        <dbReference type="SMART" id="SM00849"/>
    </source>
</evidence>
<dbReference type="CDD" id="cd07724">
    <property type="entry name" value="POD-like_MBL-fold"/>
    <property type="match status" value="1"/>
</dbReference>
<dbReference type="Proteomes" id="UP001209878">
    <property type="component" value="Unassembled WGS sequence"/>
</dbReference>
<keyword evidence="5" id="KW-0809">Transit peptide</keyword>
<keyword evidence="7" id="KW-0007">Acetylation</keyword>
<keyword evidence="18" id="KW-1185">Reference proteome</keyword>
<organism evidence="17 18">
    <name type="scientific">Ridgeia piscesae</name>
    <name type="common">Tubeworm</name>
    <dbReference type="NCBI Taxonomy" id="27915"/>
    <lineage>
        <taxon>Eukaryota</taxon>
        <taxon>Metazoa</taxon>
        <taxon>Spiralia</taxon>
        <taxon>Lophotrochozoa</taxon>
        <taxon>Annelida</taxon>
        <taxon>Polychaeta</taxon>
        <taxon>Sedentaria</taxon>
        <taxon>Canalipalpata</taxon>
        <taxon>Sabellida</taxon>
        <taxon>Siboglinidae</taxon>
        <taxon>Ridgeia</taxon>
    </lineage>
</organism>
<comment type="caution">
    <text evidence="17">The sequence shown here is derived from an EMBL/GenBank/DDBJ whole genome shotgun (WGS) entry which is preliminary data.</text>
</comment>
<dbReference type="InterPro" id="IPR036866">
    <property type="entry name" value="RibonucZ/Hydroxyglut_hydro"/>
</dbReference>
<sequence>MLATKSTEPERVLAEANGRPFVCCAFSNWLASSSTMTSSLCRQLVRVGARTLKGAGVNPPIVGPGSVRTIASQGPGLCHDTLLFRQLFDTYSYTYTYLLADRKSKDAIIIDPVYEMAERDLQVIKDLGLNLRYALNTHVHADHVTGTGVLKQNIPSCQSVIAAISEAKANVKVNDGDKVKFGDFDLEIRATPGHTNGCLTFVLPECGFAFTGDALLIRGCGRTDFPQGNAETLYKSVHEKIFSLPDNFMLYPGHDYTGQTVTTVAEEKTMNRRLTKDIKAFTEIMKNLKLPMPKQIAKALPANMECGVFDE</sequence>
<evidence type="ECO:0000256" key="15">
    <source>
        <dbReference type="ARBA" id="ARBA00077964"/>
    </source>
</evidence>
<evidence type="ECO:0000256" key="11">
    <source>
        <dbReference type="ARBA" id="ARBA00050990"/>
    </source>
</evidence>
<evidence type="ECO:0000313" key="17">
    <source>
        <dbReference type="EMBL" id="KAK2175211.1"/>
    </source>
</evidence>